<dbReference type="Proteomes" id="UP000270626">
    <property type="component" value="Unassembled WGS sequence"/>
</dbReference>
<gene>
    <name evidence="6" type="ORF">DFR40_0392</name>
</gene>
<dbReference type="Pfam" id="PF01037">
    <property type="entry name" value="AsnC_trans_reg"/>
    <property type="match status" value="1"/>
</dbReference>
<sequence>MLQNIQLEDNADTGQIAKVNTLTDNPRSRFLVVAKPMRKLDQIDIDILETLQKEGRLTNVALARQVGLSATPCLERVKSLEAEGIIAGYSAHLSAPRLGLGLTAFIEVLLERTSEETFGKFRAAVLNIPEIQECHMVAGGFDYLLKVRVADMAAYRTFLGEVLGKVPGIRETHSYAVMEEIKDSSAISLGHLRS</sequence>
<proteinExistence type="predicted"/>
<dbReference type="AlphaFoldDB" id="A0A495WNL5"/>
<dbReference type="SUPFAM" id="SSF54909">
    <property type="entry name" value="Dimeric alpha+beta barrel"/>
    <property type="match status" value="1"/>
</dbReference>
<dbReference type="SUPFAM" id="SSF46785">
    <property type="entry name" value="Winged helix' DNA-binding domain"/>
    <property type="match status" value="1"/>
</dbReference>
<comment type="caution">
    <text evidence="6">The sequence shown here is derived from an EMBL/GenBank/DDBJ whole genome shotgun (WGS) entry which is preliminary data.</text>
</comment>
<dbReference type="CDD" id="cd00090">
    <property type="entry name" value="HTH_ARSR"/>
    <property type="match status" value="1"/>
</dbReference>
<keyword evidence="4" id="KW-0804">Transcription</keyword>
<dbReference type="Gene3D" id="3.30.70.920">
    <property type="match status" value="1"/>
</dbReference>
<evidence type="ECO:0000313" key="6">
    <source>
        <dbReference type="EMBL" id="RKT62335.1"/>
    </source>
</evidence>
<dbReference type="InterPro" id="IPR036388">
    <property type="entry name" value="WH-like_DNA-bd_sf"/>
</dbReference>
<dbReference type="InterPro" id="IPR019888">
    <property type="entry name" value="Tscrpt_reg_AsnC-like"/>
</dbReference>
<keyword evidence="2" id="KW-0238">DNA-binding</keyword>
<organism evidence="6 7">
    <name type="scientific">Azonexus fungiphilus</name>
    <dbReference type="NCBI Taxonomy" id="146940"/>
    <lineage>
        <taxon>Bacteria</taxon>
        <taxon>Pseudomonadati</taxon>
        <taxon>Pseudomonadota</taxon>
        <taxon>Betaproteobacteria</taxon>
        <taxon>Rhodocyclales</taxon>
        <taxon>Azonexaceae</taxon>
        <taxon>Azonexus</taxon>
    </lineage>
</organism>
<evidence type="ECO:0000259" key="5">
    <source>
        <dbReference type="PROSITE" id="PS50956"/>
    </source>
</evidence>
<keyword evidence="3" id="KW-0010">Activator</keyword>
<dbReference type="Pfam" id="PF13412">
    <property type="entry name" value="HTH_24"/>
    <property type="match status" value="1"/>
</dbReference>
<dbReference type="GO" id="GO:0043565">
    <property type="term" value="F:sequence-specific DNA binding"/>
    <property type="evidence" value="ECO:0007669"/>
    <property type="project" value="InterPro"/>
</dbReference>
<accession>A0A495WNL5</accession>
<dbReference type="InterPro" id="IPR019887">
    <property type="entry name" value="Tscrpt_reg_AsnC/Lrp_C"/>
</dbReference>
<evidence type="ECO:0000256" key="1">
    <source>
        <dbReference type="ARBA" id="ARBA00023015"/>
    </source>
</evidence>
<dbReference type="PANTHER" id="PTHR30154:SF0">
    <property type="entry name" value="LEUCINE-RESPONSIVE REGULATORY PROTEIN"/>
    <property type="match status" value="1"/>
</dbReference>
<dbReference type="PANTHER" id="PTHR30154">
    <property type="entry name" value="LEUCINE-RESPONSIVE REGULATORY PROTEIN"/>
    <property type="match status" value="1"/>
</dbReference>
<keyword evidence="1" id="KW-0805">Transcription regulation</keyword>
<reference evidence="6 7" key="1">
    <citation type="submission" date="2018-10" db="EMBL/GenBank/DDBJ databases">
        <title>Genomic Encyclopedia of Type Strains, Phase IV (KMG-IV): sequencing the most valuable type-strain genomes for metagenomic binning, comparative biology and taxonomic classification.</title>
        <authorList>
            <person name="Goeker M."/>
        </authorList>
    </citation>
    <scope>NUCLEOTIDE SEQUENCE [LARGE SCALE GENOMIC DNA]</scope>
    <source>
        <strain evidence="6 7">DSM 23841</strain>
    </source>
</reference>
<dbReference type="Gene3D" id="1.10.10.10">
    <property type="entry name" value="Winged helix-like DNA-binding domain superfamily/Winged helix DNA-binding domain"/>
    <property type="match status" value="1"/>
</dbReference>
<feature type="domain" description="HTH asnC-type" evidence="5">
    <location>
        <begin position="40"/>
        <end position="101"/>
    </location>
</feature>
<evidence type="ECO:0000256" key="4">
    <source>
        <dbReference type="ARBA" id="ARBA00023163"/>
    </source>
</evidence>
<dbReference type="PROSITE" id="PS50956">
    <property type="entry name" value="HTH_ASNC_2"/>
    <property type="match status" value="1"/>
</dbReference>
<dbReference type="SMART" id="SM00344">
    <property type="entry name" value="HTH_ASNC"/>
    <property type="match status" value="1"/>
</dbReference>
<protein>
    <submittedName>
        <fullName evidence="6">Lrp/AsnC family leucine-responsive transcriptional regulator</fullName>
    </submittedName>
</protein>
<dbReference type="GO" id="GO:0006355">
    <property type="term" value="P:regulation of DNA-templated transcription"/>
    <property type="evidence" value="ECO:0007669"/>
    <property type="project" value="UniProtKB-ARBA"/>
</dbReference>
<dbReference type="GO" id="GO:0005829">
    <property type="term" value="C:cytosol"/>
    <property type="evidence" value="ECO:0007669"/>
    <property type="project" value="TreeGrafter"/>
</dbReference>
<dbReference type="InterPro" id="IPR000485">
    <property type="entry name" value="AsnC-type_HTH_dom"/>
</dbReference>
<dbReference type="EMBL" id="RBXP01000004">
    <property type="protein sequence ID" value="RKT62335.1"/>
    <property type="molecule type" value="Genomic_DNA"/>
</dbReference>
<evidence type="ECO:0000256" key="3">
    <source>
        <dbReference type="ARBA" id="ARBA00023159"/>
    </source>
</evidence>
<evidence type="ECO:0000256" key="2">
    <source>
        <dbReference type="ARBA" id="ARBA00023125"/>
    </source>
</evidence>
<dbReference type="PRINTS" id="PR00033">
    <property type="entry name" value="HTHASNC"/>
</dbReference>
<dbReference type="InterPro" id="IPR011008">
    <property type="entry name" value="Dimeric_a/b-barrel"/>
</dbReference>
<dbReference type="PROSITE" id="PS00519">
    <property type="entry name" value="HTH_ASNC_1"/>
    <property type="match status" value="1"/>
</dbReference>
<dbReference type="InterPro" id="IPR011991">
    <property type="entry name" value="ArsR-like_HTH"/>
</dbReference>
<dbReference type="GO" id="GO:0043200">
    <property type="term" value="P:response to amino acid"/>
    <property type="evidence" value="ECO:0007669"/>
    <property type="project" value="TreeGrafter"/>
</dbReference>
<evidence type="ECO:0000313" key="7">
    <source>
        <dbReference type="Proteomes" id="UP000270626"/>
    </source>
</evidence>
<dbReference type="InterPro" id="IPR036390">
    <property type="entry name" value="WH_DNA-bd_sf"/>
</dbReference>
<name>A0A495WNL5_9RHOO</name>
<dbReference type="InterPro" id="IPR019885">
    <property type="entry name" value="Tscrpt_reg_HTH_AsnC-type_CS"/>
</dbReference>
<keyword evidence="7" id="KW-1185">Reference proteome</keyword>